<dbReference type="Proteomes" id="UP000192247">
    <property type="component" value="Unassembled WGS sequence"/>
</dbReference>
<evidence type="ECO:0000313" key="2">
    <source>
        <dbReference type="EMBL" id="OQR75541.1"/>
    </source>
</evidence>
<keyword evidence="1" id="KW-0812">Transmembrane</keyword>
<keyword evidence="3" id="KW-1185">Reference proteome</keyword>
<proteinExistence type="predicted"/>
<protein>
    <submittedName>
        <fullName evidence="2">Uncharacterized protein</fullName>
    </submittedName>
</protein>
<dbReference type="InParanoid" id="A0A1V9XPZ3"/>
<comment type="caution">
    <text evidence="2">The sequence shown here is derived from an EMBL/GenBank/DDBJ whole genome shotgun (WGS) entry which is preliminary data.</text>
</comment>
<name>A0A1V9XPZ3_9ACAR</name>
<feature type="transmembrane region" description="Helical" evidence="1">
    <location>
        <begin position="92"/>
        <end position="110"/>
    </location>
</feature>
<accession>A0A1V9XPZ3</accession>
<dbReference type="EMBL" id="MNPL01006231">
    <property type="protein sequence ID" value="OQR75541.1"/>
    <property type="molecule type" value="Genomic_DNA"/>
</dbReference>
<dbReference type="AlphaFoldDB" id="A0A1V9XPZ3"/>
<organism evidence="2 3">
    <name type="scientific">Tropilaelaps mercedesae</name>
    <dbReference type="NCBI Taxonomy" id="418985"/>
    <lineage>
        <taxon>Eukaryota</taxon>
        <taxon>Metazoa</taxon>
        <taxon>Ecdysozoa</taxon>
        <taxon>Arthropoda</taxon>
        <taxon>Chelicerata</taxon>
        <taxon>Arachnida</taxon>
        <taxon>Acari</taxon>
        <taxon>Parasitiformes</taxon>
        <taxon>Mesostigmata</taxon>
        <taxon>Gamasina</taxon>
        <taxon>Dermanyssoidea</taxon>
        <taxon>Laelapidae</taxon>
        <taxon>Tropilaelaps</taxon>
    </lineage>
</organism>
<reference evidence="2 3" key="1">
    <citation type="journal article" date="2017" name="Gigascience">
        <title>Draft genome of the honey bee ectoparasitic mite, Tropilaelaps mercedesae, is shaped by the parasitic life history.</title>
        <authorList>
            <person name="Dong X."/>
            <person name="Armstrong S.D."/>
            <person name="Xia D."/>
            <person name="Makepeace B.L."/>
            <person name="Darby A.C."/>
            <person name="Kadowaki T."/>
        </authorList>
    </citation>
    <scope>NUCLEOTIDE SEQUENCE [LARGE SCALE GENOMIC DNA]</scope>
    <source>
        <strain evidence="2">Wuxi-XJTLU</strain>
    </source>
</reference>
<keyword evidence="1" id="KW-1133">Transmembrane helix</keyword>
<evidence type="ECO:0000256" key="1">
    <source>
        <dbReference type="SAM" id="Phobius"/>
    </source>
</evidence>
<sequence length="120" mass="12194">MKVFTVVLVAVSSLVTCQFAISLRFVNGFQASGYTTIERSPRAGDCITNPLLPFCVAAFEQSSAIVTSVAASHVVIMTAFVLFGVPFGSARLAIVDIGVIAAGVVVVLGSDSGGPASTGP</sequence>
<keyword evidence="1" id="KW-0472">Membrane</keyword>
<gene>
    <name evidence="2" type="ORF">BIW11_08351</name>
</gene>
<feature type="transmembrane region" description="Helical" evidence="1">
    <location>
        <begin position="64"/>
        <end position="85"/>
    </location>
</feature>
<evidence type="ECO:0000313" key="3">
    <source>
        <dbReference type="Proteomes" id="UP000192247"/>
    </source>
</evidence>